<protein>
    <submittedName>
        <fullName evidence="2">Chemotaxis protein CheW</fullName>
    </submittedName>
</protein>
<reference evidence="2 3" key="1">
    <citation type="journal article" date="2016" name="Environ. Microbiol.">
        <title>New Methyloceanibacter diversity from North Sea sediments includes methanotroph containing solely the soluble methane monooxygenase.</title>
        <authorList>
            <person name="Vekeman B."/>
            <person name="Kerckhof F.M."/>
            <person name="Cremers G."/>
            <person name="de Vos P."/>
            <person name="Vandamme P."/>
            <person name="Boon N."/>
            <person name="Op den Camp H.J."/>
            <person name="Heylen K."/>
        </authorList>
    </citation>
    <scope>NUCLEOTIDE SEQUENCE [LARGE SCALE GENOMIC DNA]</scope>
    <source>
        <strain evidence="2 3">R-67177</strain>
    </source>
</reference>
<proteinExistence type="predicted"/>
<dbReference type="GO" id="GO:0005829">
    <property type="term" value="C:cytosol"/>
    <property type="evidence" value="ECO:0007669"/>
    <property type="project" value="TreeGrafter"/>
</dbReference>
<evidence type="ECO:0000313" key="3">
    <source>
        <dbReference type="Proteomes" id="UP000095042"/>
    </source>
</evidence>
<dbReference type="Pfam" id="PF01584">
    <property type="entry name" value="CheW"/>
    <property type="match status" value="1"/>
</dbReference>
<evidence type="ECO:0000259" key="1">
    <source>
        <dbReference type="PROSITE" id="PS50851"/>
    </source>
</evidence>
<feature type="domain" description="CheW-like" evidence="1">
    <location>
        <begin position="15"/>
        <end position="155"/>
    </location>
</feature>
<dbReference type="GO" id="GO:0006935">
    <property type="term" value="P:chemotaxis"/>
    <property type="evidence" value="ECO:0007669"/>
    <property type="project" value="InterPro"/>
</dbReference>
<accession>A0A1E3WBN9</accession>
<dbReference type="SMART" id="SM00260">
    <property type="entry name" value="CheW"/>
    <property type="match status" value="1"/>
</dbReference>
<comment type="caution">
    <text evidence="2">The sequence shown here is derived from an EMBL/GenBank/DDBJ whole genome shotgun (WGS) entry which is preliminary data.</text>
</comment>
<evidence type="ECO:0000313" key="2">
    <source>
        <dbReference type="EMBL" id="ODS03140.1"/>
    </source>
</evidence>
<dbReference type="PROSITE" id="PS50851">
    <property type="entry name" value="CHEW"/>
    <property type="match status" value="1"/>
</dbReference>
<sequence length="159" mass="17234">MGSGGMNRGMHDGQSQGFVTVFTAGQLFALKLERVRDVFVPQALSTVPLAPPEVAGLLNLRGRIVTALDLRRRLGLPPREDGKPTVAVGIEERGELYGLIADKVGDVMWLPASQYETVPTNLDPRWAQVCAGVYRLDGQILMVLDVDKILDFSQFGAAA</sequence>
<dbReference type="GO" id="GO:0007165">
    <property type="term" value="P:signal transduction"/>
    <property type="evidence" value="ECO:0007669"/>
    <property type="project" value="InterPro"/>
</dbReference>
<dbReference type="Proteomes" id="UP000095042">
    <property type="component" value="Unassembled WGS sequence"/>
</dbReference>
<organism evidence="2 3">
    <name type="scientific">Methyloceanibacter marginalis</name>
    <dbReference type="NCBI Taxonomy" id="1774971"/>
    <lineage>
        <taxon>Bacteria</taxon>
        <taxon>Pseudomonadati</taxon>
        <taxon>Pseudomonadota</taxon>
        <taxon>Alphaproteobacteria</taxon>
        <taxon>Hyphomicrobiales</taxon>
        <taxon>Hyphomicrobiaceae</taxon>
        <taxon>Methyloceanibacter</taxon>
    </lineage>
</organism>
<dbReference type="AlphaFoldDB" id="A0A1E3WBN9"/>
<keyword evidence="3" id="KW-1185">Reference proteome</keyword>
<dbReference type="InterPro" id="IPR002545">
    <property type="entry name" value="CheW-lke_dom"/>
</dbReference>
<dbReference type="EMBL" id="LPWD01000163">
    <property type="protein sequence ID" value="ODS03140.1"/>
    <property type="molecule type" value="Genomic_DNA"/>
</dbReference>
<dbReference type="Gene3D" id="2.40.50.180">
    <property type="entry name" value="CheA-289, Domain 4"/>
    <property type="match status" value="1"/>
</dbReference>
<gene>
    <name evidence="2" type="ORF">AUC71_11290</name>
</gene>
<dbReference type="PANTHER" id="PTHR22617:SF23">
    <property type="entry name" value="CHEMOTAXIS PROTEIN CHEW"/>
    <property type="match status" value="1"/>
</dbReference>
<dbReference type="Gene3D" id="2.30.30.40">
    <property type="entry name" value="SH3 Domains"/>
    <property type="match status" value="1"/>
</dbReference>
<dbReference type="PANTHER" id="PTHR22617">
    <property type="entry name" value="CHEMOTAXIS SENSOR HISTIDINE KINASE-RELATED"/>
    <property type="match status" value="1"/>
</dbReference>
<dbReference type="InterPro" id="IPR036061">
    <property type="entry name" value="CheW-like_dom_sf"/>
</dbReference>
<dbReference type="SUPFAM" id="SSF50341">
    <property type="entry name" value="CheW-like"/>
    <property type="match status" value="1"/>
</dbReference>
<dbReference type="InterPro" id="IPR039315">
    <property type="entry name" value="CheW"/>
</dbReference>
<name>A0A1E3WBN9_9HYPH</name>